<dbReference type="GO" id="GO:0004620">
    <property type="term" value="F:phospholipase activity"/>
    <property type="evidence" value="ECO:0007669"/>
    <property type="project" value="TreeGrafter"/>
</dbReference>
<keyword evidence="3" id="KW-1185">Reference proteome</keyword>
<dbReference type="PANTHER" id="PTHR12393">
    <property type="entry name" value="SPHINGOMYELIN PHOSPHODIESTERASE RELATED"/>
    <property type="match status" value="1"/>
</dbReference>
<evidence type="ECO:0000313" key="3">
    <source>
        <dbReference type="Proteomes" id="UP000650467"/>
    </source>
</evidence>
<feature type="compositionally biased region" description="Low complexity" evidence="1">
    <location>
        <begin position="47"/>
        <end position="63"/>
    </location>
</feature>
<feature type="region of interest" description="Disordered" evidence="1">
    <location>
        <begin position="1"/>
        <end position="103"/>
    </location>
</feature>
<organism evidence="2 3">
    <name type="scientific">Chlamydomonas incerta</name>
    <dbReference type="NCBI Taxonomy" id="51695"/>
    <lineage>
        <taxon>Eukaryota</taxon>
        <taxon>Viridiplantae</taxon>
        <taxon>Chlorophyta</taxon>
        <taxon>core chlorophytes</taxon>
        <taxon>Chlorophyceae</taxon>
        <taxon>CS clade</taxon>
        <taxon>Chlamydomonadales</taxon>
        <taxon>Chlamydomonadaceae</taxon>
        <taxon>Chlamydomonas</taxon>
    </lineage>
</organism>
<dbReference type="PANTHER" id="PTHR12393:SF6">
    <property type="entry name" value="SPHINGOMYELIN PHOSPHODIESTERASE 2"/>
    <property type="match status" value="1"/>
</dbReference>
<gene>
    <name evidence="2" type="ORF">HXX76_012632</name>
</gene>
<reference evidence="2" key="1">
    <citation type="journal article" date="2020" name="bioRxiv">
        <title>Comparative genomics of Chlamydomonas.</title>
        <authorList>
            <person name="Craig R.J."/>
            <person name="Hasan A.R."/>
            <person name="Ness R.W."/>
            <person name="Keightley P.D."/>
        </authorList>
    </citation>
    <scope>NUCLEOTIDE SEQUENCE</scope>
    <source>
        <strain evidence="2">SAG 7.73</strain>
    </source>
</reference>
<protein>
    <submittedName>
        <fullName evidence="2">Uncharacterized protein</fullName>
    </submittedName>
</protein>
<dbReference type="GO" id="GO:0030149">
    <property type="term" value="P:sphingolipid catabolic process"/>
    <property type="evidence" value="ECO:0007669"/>
    <property type="project" value="TreeGrafter"/>
</dbReference>
<evidence type="ECO:0000256" key="1">
    <source>
        <dbReference type="SAM" id="MobiDB-lite"/>
    </source>
</evidence>
<dbReference type="AlphaFoldDB" id="A0A835VVX8"/>
<dbReference type="EMBL" id="JAEHOC010000043">
    <property type="protein sequence ID" value="KAG2427121.1"/>
    <property type="molecule type" value="Genomic_DNA"/>
</dbReference>
<comment type="caution">
    <text evidence="2">The sequence shown here is derived from an EMBL/GenBank/DDBJ whole genome shotgun (WGS) entry which is preliminary data.</text>
</comment>
<dbReference type="GO" id="GO:0016020">
    <property type="term" value="C:membrane"/>
    <property type="evidence" value="ECO:0007669"/>
    <property type="project" value="TreeGrafter"/>
</dbReference>
<sequence>MSERSHFTGGNASVDAPSPRDPTPPPAAGQLAVELHGLALDLQLRSQPHLQPQLQQPAAAGAPGAPPAPPGAAPGAHPITSPAGPTREPPASAASPSSDQPASCPSRVWIPEIVDRVASFLPPNEISASVRLVNRATAGQFRRNRRHVTIVATEPVPAHAFKRQWGHPGGGAAVRALSRGSRQLLAAATAHSGVLENLQALLAWEQYFPLSGNIMAHAAAGGHVGVCEWLRAEAGCPLADHGLQDVVWRGDEAMAMWLIRAGYHYLEDAGPSGDAGGVPSLGFHDDTNEECFTLPSEAARGGHLQLMERLCQLQPEDATDGGELVRGAAEGLPLAALREVYGKWIERRRRSMDRFQGRLLVSTIALSPTPDWAEKLEWLLYEKKYKCFADNPGRARADANNIAAQEEAAFFAWIADQRGLRVEAQSPAPGGFTAPHLFCPRVADVGARLRALNAWPGSGSRSGSGSGFGFGLSGDHLVLAAERGDADLMRYVLDVVGRAPLRGTHGAFRAARTAARKGHLGCLQALLAAGCLPGATAQAAAAAAAAEAVVEDAAPAAAAGGGGGGGGGGSGVNLDEAHDVLVAAASSGRLEVLTWVAAAQGVDEAVEGVVAAHPAHQAAAVAAPEAAAAVAAAAAGLLGAGAAAVAGAGRVAAAAGPAAGAGGKAAAARRKRQSRLLSLAVSEAAAGSGGRGRGEAVALLTWLRSRGCPWGPDVVACAISSEDRELCEWLVAQGCPMDGGAYRAAAGLLTGAVEAAAWAHRHGAPLSADVFAAVAAEQSEGLLTWLASVGCPMPADGSPYLRPALDGDWPTLRCLRRLGCSFGAAEDGLFAAALVDPADYLGEQDAEADPDYLPQYLCNAPGSAEQGPAGARLSVLKWLVEEGCPLLPAAGQRDSAAPGAAAAAAGAAGAASGERLDQQVAGQEAEAVGEAVAALLQRAECRRPWAPNIHTWLVKHLAQLRLQQHQQH</sequence>
<proteinExistence type="predicted"/>
<dbReference type="GO" id="GO:0046513">
    <property type="term" value="P:ceramide biosynthetic process"/>
    <property type="evidence" value="ECO:0007669"/>
    <property type="project" value="TreeGrafter"/>
</dbReference>
<dbReference type="GO" id="GO:0071944">
    <property type="term" value="C:cell periphery"/>
    <property type="evidence" value="ECO:0007669"/>
    <property type="project" value="TreeGrafter"/>
</dbReference>
<dbReference type="Proteomes" id="UP000650467">
    <property type="component" value="Unassembled WGS sequence"/>
</dbReference>
<dbReference type="OrthoDB" id="546023at2759"/>
<dbReference type="GO" id="GO:0005783">
    <property type="term" value="C:endoplasmic reticulum"/>
    <property type="evidence" value="ECO:0007669"/>
    <property type="project" value="TreeGrafter"/>
</dbReference>
<accession>A0A835VVX8</accession>
<name>A0A835VVX8_CHLIN</name>
<feature type="compositionally biased region" description="Low complexity" evidence="1">
    <location>
        <begin position="89"/>
        <end position="103"/>
    </location>
</feature>
<evidence type="ECO:0000313" key="2">
    <source>
        <dbReference type="EMBL" id="KAG2427121.1"/>
    </source>
</evidence>